<dbReference type="Proteomes" id="UP000606974">
    <property type="component" value="Unassembled WGS sequence"/>
</dbReference>
<keyword evidence="2" id="KW-1185">Reference proteome</keyword>
<dbReference type="EMBL" id="JAACFV010000058">
    <property type="protein sequence ID" value="KAF7508107.1"/>
    <property type="molecule type" value="Genomic_DNA"/>
</dbReference>
<proteinExistence type="predicted"/>
<dbReference type="AlphaFoldDB" id="A0A8H7E3L4"/>
<name>A0A8H7E3L4_9EURO</name>
<reference evidence="1" key="1">
    <citation type="submission" date="2020-02" db="EMBL/GenBank/DDBJ databases">
        <authorList>
            <person name="Palmer J.M."/>
        </authorList>
    </citation>
    <scope>NUCLEOTIDE SEQUENCE</scope>
    <source>
        <strain evidence="1">EPUS1.4</strain>
        <tissue evidence="1">Thallus</tissue>
    </source>
</reference>
<accession>A0A8H7E3L4</accession>
<dbReference type="OrthoDB" id="5410741at2759"/>
<organism evidence="1 2">
    <name type="scientific">Endocarpon pusillum</name>
    <dbReference type="NCBI Taxonomy" id="364733"/>
    <lineage>
        <taxon>Eukaryota</taxon>
        <taxon>Fungi</taxon>
        <taxon>Dikarya</taxon>
        <taxon>Ascomycota</taxon>
        <taxon>Pezizomycotina</taxon>
        <taxon>Eurotiomycetes</taxon>
        <taxon>Chaetothyriomycetidae</taxon>
        <taxon>Verrucariales</taxon>
        <taxon>Verrucariaceae</taxon>
        <taxon>Endocarpon</taxon>
    </lineage>
</organism>
<dbReference type="InterPro" id="IPR036397">
    <property type="entry name" value="RNaseH_sf"/>
</dbReference>
<evidence type="ECO:0008006" key="3">
    <source>
        <dbReference type="Google" id="ProtNLM"/>
    </source>
</evidence>
<gene>
    <name evidence="1" type="ORF">GJ744_009548</name>
</gene>
<evidence type="ECO:0000313" key="1">
    <source>
        <dbReference type="EMBL" id="KAF7508107.1"/>
    </source>
</evidence>
<protein>
    <recommendedName>
        <fullName evidence="3">Tc1-like transposase DDE domain-containing protein</fullName>
    </recommendedName>
</protein>
<evidence type="ECO:0000313" key="2">
    <source>
        <dbReference type="Proteomes" id="UP000606974"/>
    </source>
</evidence>
<dbReference type="GO" id="GO:0003676">
    <property type="term" value="F:nucleic acid binding"/>
    <property type="evidence" value="ECO:0007669"/>
    <property type="project" value="InterPro"/>
</dbReference>
<dbReference type="Gene3D" id="3.30.420.10">
    <property type="entry name" value="Ribonuclease H-like superfamily/Ribonuclease H"/>
    <property type="match status" value="1"/>
</dbReference>
<sequence>MESIWRLLKQRLKNRGLITDPTELQRAIEEEWDKITLEEINKAIATMPDRVAAVNERNGLPIPF</sequence>
<comment type="caution">
    <text evidence="1">The sequence shown here is derived from an EMBL/GenBank/DDBJ whole genome shotgun (WGS) entry which is preliminary data.</text>
</comment>